<protein>
    <recommendedName>
        <fullName evidence="9">BRCT domain-containing protein</fullName>
    </recommendedName>
</protein>
<dbReference type="Pfam" id="PF23294">
    <property type="entry name" value="BRCT_TopB1_SLF1"/>
    <property type="match status" value="1"/>
</dbReference>
<keyword evidence="5" id="KW-0227">DNA damage</keyword>
<feature type="domain" description="BRCT" evidence="9">
    <location>
        <begin position="69"/>
        <end position="136"/>
    </location>
</feature>
<dbReference type="GO" id="GO:0005634">
    <property type="term" value="C:nucleus"/>
    <property type="evidence" value="ECO:0007669"/>
    <property type="project" value="UniProtKB-SubCell"/>
</dbReference>
<evidence type="ECO:0000256" key="5">
    <source>
        <dbReference type="ARBA" id="ARBA00022763"/>
    </source>
</evidence>
<dbReference type="GO" id="GO:0006281">
    <property type="term" value="P:DNA repair"/>
    <property type="evidence" value="ECO:0007669"/>
    <property type="project" value="UniProtKB-KW"/>
</dbReference>
<evidence type="ECO:0000256" key="3">
    <source>
        <dbReference type="ARBA" id="ARBA00022490"/>
    </source>
</evidence>
<dbReference type="EMBL" id="JBGFUD010011002">
    <property type="protein sequence ID" value="MFH4983071.1"/>
    <property type="molecule type" value="Genomic_DNA"/>
</dbReference>
<evidence type="ECO:0000313" key="11">
    <source>
        <dbReference type="Proteomes" id="UP001608902"/>
    </source>
</evidence>
<evidence type="ECO:0000256" key="7">
    <source>
        <dbReference type="ARBA" id="ARBA00023212"/>
    </source>
</evidence>
<keyword evidence="3" id="KW-0963">Cytoplasm</keyword>
<accession>A0ABD6EUQ8</accession>
<sequence length="292" mass="33369">MIINEGRFDLLVHIPCYPLKTEDVVQSRSLPKVVRASYVAKMEMERFSAQKASGSCKSSDLQRTEKKKFLFTTIEEKERLEMMEIISRLGGECSSMNEYDPSCTHLICGKIMRNEKLVSAISNGLWVLEKDYVYDSGEANVWKKESEYECGEPSRMKKRSFPNEISRKLALASRRWRLKLSENVGASGAFSNWRVLMFMSTKRFASLRRLIEFGGGSAYLPSTLKDYDGITHALVGHSPLWNKKEANSLASLGIRCFNMDYIATFLTEDPLHEEDHYHPDYRACLNNLLSGT</sequence>
<evidence type="ECO:0000256" key="4">
    <source>
        <dbReference type="ARBA" id="ARBA00022737"/>
    </source>
</evidence>
<proteinExistence type="predicted"/>
<dbReference type="Gene3D" id="3.40.50.10190">
    <property type="entry name" value="BRCT domain"/>
    <property type="match status" value="2"/>
</dbReference>
<evidence type="ECO:0000256" key="2">
    <source>
        <dbReference type="ARBA" id="ARBA00004300"/>
    </source>
</evidence>
<gene>
    <name evidence="10" type="ORF">AB6A40_009780</name>
</gene>
<dbReference type="SMART" id="SM00292">
    <property type="entry name" value="BRCT"/>
    <property type="match status" value="1"/>
</dbReference>
<comment type="subcellular location">
    <subcellularLocation>
        <location evidence="2">Cytoplasm</location>
        <location evidence="2">Cytoskeleton</location>
        <location evidence="2">Microtubule organizing center</location>
        <location evidence="2">Centrosome</location>
    </subcellularLocation>
    <subcellularLocation>
        <location evidence="1">Nucleus</location>
    </subcellularLocation>
</comment>
<keyword evidence="11" id="KW-1185">Reference proteome</keyword>
<dbReference type="GO" id="GO:0005813">
    <property type="term" value="C:centrosome"/>
    <property type="evidence" value="ECO:0007669"/>
    <property type="project" value="UniProtKB-SubCell"/>
</dbReference>
<dbReference type="PANTHER" id="PTHR46677:SF1">
    <property type="entry name" value="SMC5-SMC6 COMPLEX LOCALIZATION FACTOR PROTEIN 1"/>
    <property type="match status" value="1"/>
</dbReference>
<dbReference type="PROSITE" id="PS50172">
    <property type="entry name" value="BRCT"/>
    <property type="match status" value="1"/>
</dbReference>
<dbReference type="Pfam" id="PF00533">
    <property type="entry name" value="BRCT"/>
    <property type="match status" value="1"/>
</dbReference>
<dbReference type="FunFam" id="3.40.50.10190:FF:000018">
    <property type="entry name" value="DNA topoisomerase 2-binding protein 1"/>
    <property type="match status" value="1"/>
</dbReference>
<evidence type="ECO:0000259" key="9">
    <source>
        <dbReference type="PROSITE" id="PS50172"/>
    </source>
</evidence>
<dbReference type="Proteomes" id="UP001608902">
    <property type="component" value="Unassembled WGS sequence"/>
</dbReference>
<reference evidence="10 11" key="1">
    <citation type="submission" date="2024-08" db="EMBL/GenBank/DDBJ databases">
        <title>Gnathostoma spinigerum genome.</title>
        <authorList>
            <person name="Gonzalez-Bertolin B."/>
            <person name="Monzon S."/>
            <person name="Zaballos A."/>
            <person name="Jimenez P."/>
            <person name="Dekumyoy P."/>
            <person name="Varona S."/>
            <person name="Cuesta I."/>
            <person name="Sumanam S."/>
            <person name="Adisakwattana P."/>
            <person name="Gasser R.B."/>
            <person name="Hernandez-Gonzalez A."/>
            <person name="Young N.D."/>
            <person name="Perteguer M.J."/>
        </authorList>
    </citation>
    <scope>NUCLEOTIDE SEQUENCE [LARGE SCALE GENOMIC DNA]</scope>
    <source>
        <strain evidence="10">AL3</strain>
        <tissue evidence="10">Liver</tissue>
    </source>
</reference>
<dbReference type="AlphaFoldDB" id="A0ABD6EUQ8"/>
<dbReference type="InterPro" id="IPR049936">
    <property type="entry name" value="TopBP1_BRCT_8"/>
</dbReference>
<dbReference type="InterPro" id="IPR001357">
    <property type="entry name" value="BRCT_dom"/>
</dbReference>
<dbReference type="InterPro" id="IPR042479">
    <property type="entry name" value="Slf1"/>
</dbReference>
<dbReference type="SUPFAM" id="SSF52113">
    <property type="entry name" value="BRCT domain"/>
    <property type="match status" value="1"/>
</dbReference>
<keyword evidence="4" id="KW-0677">Repeat</keyword>
<comment type="caution">
    <text evidence="10">The sequence shown here is derived from an EMBL/GenBank/DDBJ whole genome shotgun (WGS) entry which is preliminary data.</text>
</comment>
<keyword evidence="7" id="KW-0206">Cytoskeleton</keyword>
<keyword evidence="8" id="KW-0539">Nucleus</keyword>
<dbReference type="CDD" id="cd17728">
    <property type="entry name" value="BRCT_TopBP1_rpt8"/>
    <property type="match status" value="1"/>
</dbReference>
<dbReference type="CDD" id="cd17738">
    <property type="entry name" value="BRCT_TopBP1_rpt7"/>
    <property type="match status" value="1"/>
</dbReference>
<organism evidence="10 11">
    <name type="scientific">Gnathostoma spinigerum</name>
    <dbReference type="NCBI Taxonomy" id="75299"/>
    <lineage>
        <taxon>Eukaryota</taxon>
        <taxon>Metazoa</taxon>
        <taxon>Ecdysozoa</taxon>
        <taxon>Nematoda</taxon>
        <taxon>Chromadorea</taxon>
        <taxon>Rhabditida</taxon>
        <taxon>Spirurina</taxon>
        <taxon>Gnathostomatomorpha</taxon>
        <taxon>Gnathostomatoidea</taxon>
        <taxon>Gnathostomatidae</taxon>
        <taxon>Gnathostoma</taxon>
    </lineage>
</organism>
<dbReference type="InterPro" id="IPR057595">
    <property type="entry name" value="TopB1_SLF1_BRCT"/>
</dbReference>
<evidence type="ECO:0000256" key="6">
    <source>
        <dbReference type="ARBA" id="ARBA00023204"/>
    </source>
</evidence>
<dbReference type="PANTHER" id="PTHR46677">
    <property type="entry name" value="SMC5-SMC6 COMPLEX LOCALIZATION FACTOR PROTEIN 1"/>
    <property type="match status" value="1"/>
</dbReference>
<evidence type="ECO:0000256" key="1">
    <source>
        <dbReference type="ARBA" id="ARBA00004123"/>
    </source>
</evidence>
<keyword evidence="6" id="KW-0234">DNA repair</keyword>
<name>A0ABD6EUQ8_9BILA</name>
<evidence type="ECO:0000256" key="8">
    <source>
        <dbReference type="ARBA" id="ARBA00023242"/>
    </source>
</evidence>
<evidence type="ECO:0000313" key="10">
    <source>
        <dbReference type="EMBL" id="MFH4983071.1"/>
    </source>
</evidence>
<dbReference type="InterPro" id="IPR036420">
    <property type="entry name" value="BRCT_dom_sf"/>
</dbReference>